<organism evidence="2 3">
    <name type="scientific">Grus japonensis</name>
    <name type="common">Japanese crane</name>
    <name type="synonym">Red-crowned crane</name>
    <dbReference type="NCBI Taxonomy" id="30415"/>
    <lineage>
        <taxon>Eukaryota</taxon>
        <taxon>Metazoa</taxon>
        <taxon>Chordata</taxon>
        <taxon>Craniata</taxon>
        <taxon>Vertebrata</taxon>
        <taxon>Euteleostomi</taxon>
        <taxon>Archelosauria</taxon>
        <taxon>Archosauria</taxon>
        <taxon>Dinosauria</taxon>
        <taxon>Saurischia</taxon>
        <taxon>Theropoda</taxon>
        <taxon>Coelurosauria</taxon>
        <taxon>Aves</taxon>
        <taxon>Neognathae</taxon>
        <taxon>Neoaves</taxon>
        <taxon>Gruiformes</taxon>
        <taxon>Gruidae</taxon>
        <taxon>Grus</taxon>
    </lineage>
</organism>
<dbReference type="InterPro" id="IPR053270">
    <property type="entry name" value="Fv1_restriction_factor"/>
</dbReference>
<dbReference type="EMBL" id="BAAFJT010000040">
    <property type="protein sequence ID" value="GAB0203945.1"/>
    <property type="molecule type" value="Genomic_DNA"/>
</dbReference>
<reference evidence="2 3" key="1">
    <citation type="submission" date="2024-06" db="EMBL/GenBank/DDBJ databases">
        <title>The draft genome of Grus japonensis, version 3.</title>
        <authorList>
            <person name="Nabeshima K."/>
            <person name="Suzuki S."/>
            <person name="Onuma M."/>
        </authorList>
    </citation>
    <scope>NUCLEOTIDE SEQUENCE [LARGE SCALE GENOMIC DNA]</scope>
    <source>
        <strain evidence="2 3">451A</strain>
    </source>
</reference>
<dbReference type="PANTHER" id="PTHR48195">
    <property type="entry name" value="FRIEND VIRUS SUSCEPTIBILITY PROTEIN 1"/>
    <property type="match status" value="1"/>
</dbReference>
<evidence type="ECO:0000256" key="1">
    <source>
        <dbReference type="SAM" id="SignalP"/>
    </source>
</evidence>
<feature type="signal peptide" evidence="1">
    <location>
        <begin position="1"/>
        <end position="27"/>
    </location>
</feature>
<protein>
    <submittedName>
        <fullName evidence="2">Uncharacterized protein</fullName>
    </submittedName>
</protein>
<keyword evidence="1" id="KW-0732">Signal</keyword>
<feature type="chain" id="PRO_5044828778" evidence="1">
    <location>
        <begin position="28"/>
        <end position="127"/>
    </location>
</feature>
<gene>
    <name evidence="2" type="ORF">GRJ2_002860100</name>
</gene>
<proteinExistence type="predicted"/>
<name>A0ABC9Y1P2_GRUJA</name>
<evidence type="ECO:0000313" key="2">
    <source>
        <dbReference type="EMBL" id="GAB0203945.1"/>
    </source>
</evidence>
<dbReference type="PANTHER" id="PTHR48195:SF1">
    <property type="entry name" value="RIKEN CDNA 2410002F23 GENE"/>
    <property type="match status" value="1"/>
</dbReference>
<keyword evidence="3" id="KW-1185">Reference proteome</keyword>
<dbReference type="Proteomes" id="UP001623348">
    <property type="component" value="Unassembled WGS sequence"/>
</dbReference>
<accession>A0ABC9Y1P2</accession>
<sequence length="127" mass="14786">MRKDFSCQPSKLILSWLLRCWDIGASSQELESKEAWQLGCLARDKAIDKVIGKREGVLSLWRQLLLSVKDRYPFKEELANSQSKWTTIEGGIQYLRELAMVEVIYNNLDDNQASKDPDEIRCMQSMW</sequence>
<evidence type="ECO:0000313" key="3">
    <source>
        <dbReference type="Proteomes" id="UP001623348"/>
    </source>
</evidence>
<dbReference type="AlphaFoldDB" id="A0ABC9Y1P2"/>
<comment type="caution">
    <text evidence="2">The sequence shown here is derived from an EMBL/GenBank/DDBJ whole genome shotgun (WGS) entry which is preliminary data.</text>
</comment>